<organism evidence="1 2">
    <name type="scientific">Solanum commersonii</name>
    <name type="common">Commerson's wild potato</name>
    <name type="synonym">Commerson's nightshade</name>
    <dbReference type="NCBI Taxonomy" id="4109"/>
    <lineage>
        <taxon>Eukaryota</taxon>
        <taxon>Viridiplantae</taxon>
        <taxon>Streptophyta</taxon>
        <taxon>Embryophyta</taxon>
        <taxon>Tracheophyta</taxon>
        <taxon>Spermatophyta</taxon>
        <taxon>Magnoliopsida</taxon>
        <taxon>eudicotyledons</taxon>
        <taxon>Gunneridae</taxon>
        <taxon>Pentapetalae</taxon>
        <taxon>asterids</taxon>
        <taxon>lamiids</taxon>
        <taxon>Solanales</taxon>
        <taxon>Solanaceae</taxon>
        <taxon>Solanoideae</taxon>
        <taxon>Solaneae</taxon>
        <taxon>Solanum</taxon>
    </lineage>
</organism>
<keyword evidence="2" id="KW-1185">Reference proteome</keyword>
<proteinExistence type="predicted"/>
<dbReference type="AlphaFoldDB" id="A0A9J5ZTC6"/>
<reference evidence="1 2" key="1">
    <citation type="submission" date="2020-09" db="EMBL/GenBank/DDBJ databases">
        <title>De no assembly of potato wild relative species, Solanum commersonii.</title>
        <authorList>
            <person name="Cho K."/>
        </authorList>
    </citation>
    <scope>NUCLEOTIDE SEQUENCE [LARGE SCALE GENOMIC DNA]</scope>
    <source>
        <strain evidence="1">LZ3.2</strain>
        <tissue evidence="1">Leaf</tissue>
    </source>
</reference>
<comment type="caution">
    <text evidence="1">The sequence shown here is derived from an EMBL/GenBank/DDBJ whole genome shotgun (WGS) entry which is preliminary data.</text>
</comment>
<sequence length="105" mass="11924">MRPQTISLRVLSHSTYVVIDKFSLENGIFIPTNDMHFVKVPLNTEHGRPTGGCDQLSLSPFPFDHGVRFVTVPICLTAMDLCVWYSRISFTFVVLKDYTVNMEAL</sequence>
<dbReference type="Proteomes" id="UP000824120">
    <property type="component" value="Chromosome 3"/>
</dbReference>
<gene>
    <name evidence="1" type="ORF">H5410_015318</name>
</gene>
<evidence type="ECO:0000313" key="2">
    <source>
        <dbReference type="Proteomes" id="UP000824120"/>
    </source>
</evidence>
<protein>
    <submittedName>
        <fullName evidence="1">Uncharacterized protein</fullName>
    </submittedName>
</protein>
<accession>A0A9J5ZTC6</accession>
<name>A0A9J5ZTC6_SOLCO</name>
<dbReference type="EMBL" id="JACXVP010000003">
    <property type="protein sequence ID" value="KAG5615494.1"/>
    <property type="molecule type" value="Genomic_DNA"/>
</dbReference>
<evidence type="ECO:0000313" key="1">
    <source>
        <dbReference type="EMBL" id="KAG5615494.1"/>
    </source>
</evidence>